<dbReference type="GO" id="GO:0004565">
    <property type="term" value="F:beta-galactosidase activity"/>
    <property type="evidence" value="ECO:0007669"/>
    <property type="project" value="UniProtKB-EC"/>
</dbReference>
<evidence type="ECO:0000256" key="3">
    <source>
        <dbReference type="ARBA" id="ARBA00012756"/>
    </source>
</evidence>
<evidence type="ECO:0000313" key="8">
    <source>
        <dbReference type="EMBL" id="MBM6858856.1"/>
    </source>
</evidence>
<gene>
    <name evidence="8" type="ORF">H6D15_14850</name>
</gene>
<evidence type="ECO:0000259" key="7">
    <source>
        <dbReference type="Pfam" id="PF02836"/>
    </source>
</evidence>
<dbReference type="PANTHER" id="PTHR46323">
    <property type="entry name" value="BETA-GALACTOSIDASE"/>
    <property type="match status" value="1"/>
</dbReference>
<dbReference type="GO" id="GO:0005990">
    <property type="term" value="P:lactose catabolic process"/>
    <property type="evidence" value="ECO:0007669"/>
    <property type="project" value="TreeGrafter"/>
</dbReference>
<dbReference type="InterPro" id="IPR013783">
    <property type="entry name" value="Ig-like_fold"/>
</dbReference>
<dbReference type="Gene3D" id="2.60.40.10">
    <property type="entry name" value="Immunoglobulins"/>
    <property type="match status" value="1"/>
</dbReference>
<dbReference type="InterPro" id="IPR006103">
    <property type="entry name" value="Glyco_hydro_2_cat"/>
</dbReference>
<dbReference type="Pfam" id="PF02836">
    <property type="entry name" value="Glyco_hydro_2_C"/>
    <property type="match status" value="1"/>
</dbReference>
<evidence type="ECO:0000313" key="9">
    <source>
        <dbReference type="Proteomes" id="UP000698924"/>
    </source>
</evidence>
<evidence type="ECO:0000259" key="6">
    <source>
        <dbReference type="Pfam" id="PF00703"/>
    </source>
</evidence>
<dbReference type="InterPro" id="IPR036156">
    <property type="entry name" value="Beta-gal/glucu_dom_sf"/>
</dbReference>
<accession>A0AA41DAT1</accession>
<keyword evidence="4" id="KW-0378">Hydrolase</keyword>
<reference evidence="8 9" key="1">
    <citation type="journal article" date="2021" name="Sci. Rep.">
        <title>The distribution of antibiotic resistance genes in chicken gut microbiota commensals.</title>
        <authorList>
            <person name="Juricova H."/>
            <person name="Matiasovicova J."/>
            <person name="Kubasova T."/>
            <person name="Cejkova D."/>
            <person name="Rychlik I."/>
        </authorList>
    </citation>
    <scope>NUCLEOTIDE SEQUENCE [LARGE SCALE GENOMIC DNA]</scope>
    <source>
        <strain evidence="8 9">An421</strain>
    </source>
</reference>
<feature type="domain" description="Glycoside hydrolase family 2 catalytic" evidence="7">
    <location>
        <begin position="285"/>
        <end position="434"/>
    </location>
</feature>
<feature type="domain" description="Glycoside hydrolase family 2 immunoglobulin-like beta-sandwich" evidence="6">
    <location>
        <begin position="176"/>
        <end position="281"/>
    </location>
</feature>
<name>A0AA41DAT1_9BACT</name>
<dbReference type="Pfam" id="PF00703">
    <property type="entry name" value="Glyco_hydro_2"/>
    <property type="match status" value="1"/>
</dbReference>
<organism evidence="8 9">
    <name type="scientific">Caecibacteroides pullorum</name>
    <dbReference type="NCBI Taxonomy" id="2725562"/>
    <lineage>
        <taxon>Bacteria</taxon>
        <taxon>Pseudomonadati</taxon>
        <taxon>Bacteroidota</taxon>
        <taxon>Bacteroidia</taxon>
        <taxon>Bacteroidales</taxon>
        <taxon>Bacteroidaceae</taxon>
        <taxon>Caecibacteroides</taxon>
    </lineage>
</organism>
<dbReference type="EMBL" id="JACJMO010000049">
    <property type="protein sequence ID" value="MBM6858856.1"/>
    <property type="molecule type" value="Genomic_DNA"/>
</dbReference>
<dbReference type="AlphaFoldDB" id="A0AA41DAT1"/>
<dbReference type="Gene3D" id="2.60.120.260">
    <property type="entry name" value="Galactose-binding domain-like"/>
    <property type="match status" value="1"/>
</dbReference>
<comment type="similarity">
    <text evidence="2">Belongs to the glycosyl hydrolase 2 family.</text>
</comment>
<evidence type="ECO:0000256" key="1">
    <source>
        <dbReference type="ARBA" id="ARBA00001412"/>
    </source>
</evidence>
<keyword evidence="5" id="KW-0326">Glycosidase</keyword>
<dbReference type="SUPFAM" id="SSF49785">
    <property type="entry name" value="Galactose-binding domain-like"/>
    <property type="match status" value="1"/>
</dbReference>
<dbReference type="PANTHER" id="PTHR46323:SF2">
    <property type="entry name" value="BETA-GALACTOSIDASE"/>
    <property type="match status" value="1"/>
</dbReference>
<keyword evidence="9" id="KW-1185">Reference proteome</keyword>
<dbReference type="Proteomes" id="UP000698924">
    <property type="component" value="Unassembled WGS sequence"/>
</dbReference>
<dbReference type="EC" id="3.2.1.23" evidence="3"/>
<dbReference type="InterPro" id="IPR008979">
    <property type="entry name" value="Galactose-bd-like_sf"/>
</dbReference>
<dbReference type="SUPFAM" id="SSF49303">
    <property type="entry name" value="beta-Galactosidase/glucuronidase domain"/>
    <property type="match status" value="1"/>
</dbReference>
<comment type="catalytic activity">
    <reaction evidence="1">
        <text>Hydrolysis of terminal non-reducing beta-D-galactose residues in beta-D-galactosides.</text>
        <dbReference type="EC" id="3.2.1.23"/>
    </reaction>
</comment>
<dbReference type="SUPFAM" id="SSF51445">
    <property type="entry name" value="(Trans)glycosidases"/>
    <property type="match status" value="1"/>
</dbReference>
<protein>
    <recommendedName>
        <fullName evidence="3">beta-galactosidase</fullName>
        <ecNumber evidence="3">3.2.1.23</ecNumber>
    </recommendedName>
</protein>
<proteinExistence type="inferred from homology"/>
<dbReference type="InterPro" id="IPR050347">
    <property type="entry name" value="Bact_Beta-galactosidase"/>
</dbReference>
<evidence type="ECO:0000256" key="4">
    <source>
        <dbReference type="ARBA" id="ARBA00022801"/>
    </source>
</evidence>
<dbReference type="InterPro" id="IPR017853">
    <property type="entry name" value="GH"/>
</dbReference>
<dbReference type="GO" id="GO:0009341">
    <property type="term" value="C:beta-galactosidase complex"/>
    <property type="evidence" value="ECO:0007669"/>
    <property type="project" value="TreeGrafter"/>
</dbReference>
<sequence length="1053" mass="121283">MCRIDSLSVGEKNHWENDNFSRSITLPGSTDEIGIGNTYPIFKSILGCDRFADYPQNADFGMLTRKNKYIGKVWYQKEITLTPEEKGVYSLFLERVMWRSKVWVDGRMIGDAIDFLSSPHTHFIGMLDAGKHTITIMVDNSEIYPIGTLGHSYCPHMQTQWNGIVGSIGLNKHEDVSIKSLNVYPSYKDKNVKVIIDILRLESSSINKAKLFLKIKDKQTNEYVCSHTYKENLFEKDKLSYNISLQNPKSWDEFEPNLYQIEVQLSTSNSKENKTAVFGFRDLGVKDKHFTINGRKIIYRNSHEGMCFPNTGYPEMNVDYWRKIWKLYKEHGFNAVRFHSSCPPEAAFIAADEVGLYMQVEFFWKDGWMGWKDLIGQKDKRLNDFVYDEVIEALRNYGNHPSMMLVAFGNELGGNFDWMGERIKEMKEFDPRHFYAAGIAHDITEYDDFVEYGGKNQAQKYNGTDWDYSYNYIVSSAHNYDDKFRRKNLPEFTHETGQYIVHPLWNEIEKYQGVLEPLNLKYYQSIALRNGIASLDNELQRASGQINKNLYKAEIEATLRTPESAGYSLLSMVDYPGQGEALVGWVNPFYENKNFITPEEFVMYGSHTVPLLRFSRFVWEDGEQFLGKIEIANYGKESLNDANVQYTLWDNGKIIDSGHFFVEKISQGELTHIGSFTSVLHAGTYGKKINIEVKIKGTSYKNQWSIWVFPKAGQAIKFGGIIQTTSLNQAITELKKGSKVLLIADKLGDKQNKIYSAFNPVFWSATWFTGQDTDVSGAYIRNNHPALSFFPTEDVMDWQWEDICRYSRGFILNDFPKDYYPIVQPVNDFHHGNKLGTIFELKTVDGGKLLVSGYNLIDSLNVRLATRQLKKSILTYMNSEKFNPTQTVEYTWLEENLKDNIAYYEKEKKALNAVFFVVPNDKIGLSKLSCWDKAKDNIIVNEDSFDYNIECDGVWQDVKGTYWVGKRMVVEIKVKHPKLLDLKMCFLDSNKCNRAGTIKCEDVPTVQLDSHENETWISIPITRENCLDGIIRVEINSQKGPNLMLSKIALAPR</sequence>
<evidence type="ECO:0000256" key="2">
    <source>
        <dbReference type="ARBA" id="ARBA00007401"/>
    </source>
</evidence>
<dbReference type="InterPro" id="IPR006102">
    <property type="entry name" value="Ig-like_GH2"/>
</dbReference>
<dbReference type="Gene3D" id="3.20.20.80">
    <property type="entry name" value="Glycosidases"/>
    <property type="match status" value="1"/>
</dbReference>
<evidence type="ECO:0000256" key="5">
    <source>
        <dbReference type="ARBA" id="ARBA00023295"/>
    </source>
</evidence>
<dbReference type="RefSeq" id="WP_204973433.1">
    <property type="nucleotide sequence ID" value="NZ_JAAZTS010000048.1"/>
</dbReference>
<comment type="caution">
    <text evidence="8">The sequence shown here is derived from an EMBL/GenBank/DDBJ whole genome shotgun (WGS) entry which is preliminary data.</text>
</comment>